<evidence type="ECO:0000256" key="15">
    <source>
        <dbReference type="HAMAP-Rule" id="MF_00325"/>
    </source>
</evidence>
<name>A0A3G3IEQ6_9ARCH</name>
<dbReference type="OMA" id="YGGRCPI"/>
<dbReference type="AlphaFoldDB" id="A0A3G3IEQ6"/>
<evidence type="ECO:0000256" key="14">
    <source>
        <dbReference type="ARBA" id="ARBA00049244"/>
    </source>
</evidence>
<evidence type="ECO:0000313" key="17">
    <source>
        <dbReference type="EMBL" id="AYQ54221.1"/>
    </source>
</evidence>
<accession>A0A3G3IEQ6</accession>
<evidence type="ECO:0000256" key="5">
    <source>
        <dbReference type="ARBA" id="ARBA00022695"/>
    </source>
</evidence>
<dbReference type="InterPro" id="IPR029052">
    <property type="entry name" value="Metallo-depent_PP-like"/>
</dbReference>
<dbReference type="InterPro" id="IPR007185">
    <property type="entry name" value="DNA_pol_a/d/e_bsu"/>
</dbReference>
<dbReference type="Pfam" id="PF04042">
    <property type="entry name" value="DNA_pol_E_B"/>
    <property type="match status" value="1"/>
</dbReference>
<evidence type="ECO:0000256" key="11">
    <source>
        <dbReference type="ARBA" id="ARBA00023125"/>
    </source>
</evidence>
<keyword evidence="11 15" id="KW-0238">DNA-binding</keyword>
<dbReference type="InterPro" id="IPR024826">
    <property type="entry name" value="DNA_pol_delta/II_ssu"/>
</dbReference>
<evidence type="ECO:0000256" key="4">
    <source>
        <dbReference type="ARBA" id="ARBA00022679"/>
    </source>
</evidence>
<dbReference type="HAMAP" id="MF_00325">
    <property type="entry name" value="DNApol_II_A_arch"/>
    <property type="match status" value="1"/>
</dbReference>
<dbReference type="GO" id="GO:0042575">
    <property type="term" value="C:DNA polymerase complex"/>
    <property type="evidence" value="ECO:0007669"/>
    <property type="project" value="TreeGrafter"/>
</dbReference>
<dbReference type="EC" id="3.1.11.1" evidence="15"/>
<sequence length="479" mass="53638">MQKDEVLSAAAKRNLFLSPDALEIIDSNGCPMEFVNTLLNSLAGNTMFVTKDDVVKFLEGEKALMESQKTIAPKIKRDPDLKIVSGSDITGESTCTGTIEDFANYFRSRYTLLKKIINKRKDFGMSMSIERAKELGRDSMNIVGMVYEKRTTKTGHTILTIEDETDTCAVFISKESPLANEMFVNDEVIGVTGKFTDSKGLFIPETIVKPDVPAGNKWVPSDSTSSVAFLSDIHIGSKEFLKSDWERMIEWLKHNADEVGLNYIVMSGDVVDGIGAYPDQEKDLEIMDIYNQYETLAEYLKEIPDGIKMVIHPGNHDACRLAEPQPALSEVYTKTFDSSIMMVGNPINLRIEGRLVTSYHGKSIDDFIAGVRGLSYDNPIAVMKEMVTRRHLAPLYGMRNALAPEKKDYLVMEEVPDIFVTGHVHGTGRMDYRGVKMINASTWQAQTDYQKMHNFNPEPSIMPIVNLGTGSVMMKNFKK</sequence>
<protein>
    <recommendedName>
        <fullName evidence="15">DNA polymerase II small subunit</fullName>
        <shortName evidence="15">Pol II</shortName>
        <ecNumber evidence="15">2.7.7.7</ecNumber>
    </recommendedName>
    <alternativeName>
        <fullName evidence="15">Exodeoxyribonuclease small subunit</fullName>
        <ecNumber evidence="15">3.1.11.1</ecNumber>
    </alternativeName>
</protein>
<dbReference type="GeneID" id="41320819"/>
<evidence type="ECO:0000256" key="2">
    <source>
        <dbReference type="ARBA" id="ARBA00006035"/>
    </source>
</evidence>
<keyword evidence="7 15" id="KW-0540">Nuclease</keyword>
<dbReference type="Gene3D" id="3.60.21.50">
    <property type="match status" value="1"/>
</dbReference>
<gene>
    <name evidence="15" type="primary">polB</name>
    <name evidence="17" type="ORF">BKD89_00075</name>
</gene>
<evidence type="ECO:0000256" key="12">
    <source>
        <dbReference type="ARBA" id="ARBA00023268"/>
    </source>
</evidence>
<organism evidence="17 18">
    <name type="scientific">Methanomethylophilus alvi</name>
    <dbReference type="NCBI Taxonomy" id="1291540"/>
    <lineage>
        <taxon>Archaea</taxon>
        <taxon>Methanobacteriati</taxon>
        <taxon>Thermoplasmatota</taxon>
        <taxon>Thermoplasmata</taxon>
        <taxon>Methanomassiliicoccales</taxon>
        <taxon>Methanomethylophilaceae</taxon>
        <taxon>Methanomethylophilus</taxon>
    </lineage>
</organism>
<evidence type="ECO:0000256" key="10">
    <source>
        <dbReference type="ARBA" id="ARBA00022932"/>
    </source>
</evidence>
<evidence type="ECO:0000256" key="13">
    <source>
        <dbReference type="ARBA" id="ARBA00024817"/>
    </source>
</evidence>
<dbReference type="EMBL" id="CP017686">
    <property type="protein sequence ID" value="AYQ54221.1"/>
    <property type="molecule type" value="Genomic_DNA"/>
</dbReference>
<dbReference type="NCBIfam" id="NF003118">
    <property type="entry name" value="PRK04036.1-3"/>
    <property type="match status" value="1"/>
</dbReference>
<dbReference type="RefSeq" id="WP_015503921.1">
    <property type="nucleotide sequence ID" value="NZ_CAYARO010000008.1"/>
</dbReference>
<keyword evidence="4 15" id="KW-0808">Transferase</keyword>
<dbReference type="PANTHER" id="PTHR10416">
    <property type="entry name" value="DNA POLYMERASE DELTA SUBUNIT 2"/>
    <property type="match status" value="1"/>
</dbReference>
<evidence type="ECO:0000313" key="18">
    <source>
        <dbReference type="Proteomes" id="UP000273278"/>
    </source>
</evidence>
<evidence type="ECO:0000256" key="8">
    <source>
        <dbReference type="ARBA" id="ARBA00022801"/>
    </source>
</evidence>
<keyword evidence="10 15" id="KW-0239">DNA-directed DNA polymerase</keyword>
<comment type="function">
    <text evidence="13 15">Possesses two activities: a DNA synthesis (polymerase) and an exonucleolytic activity that degrades single-stranded DNA in the 3' to 5' direction. Has a template-primer preference which is characteristic of a replicative DNA polymerase.</text>
</comment>
<dbReference type="GO" id="GO:0006271">
    <property type="term" value="P:DNA strand elongation involved in DNA replication"/>
    <property type="evidence" value="ECO:0007669"/>
    <property type="project" value="TreeGrafter"/>
</dbReference>
<dbReference type="PANTHER" id="PTHR10416:SF0">
    <property type="entry name" value="DNA POLYMERASE DELTA SUBUNIT 2"/>
    <property type="match status" value="1"/>
</dbReference>
<dbReference type="PIRSF" id="PIRSF000803">
    <property type="entry name" value="Arc_Pol2_small"/>
    <property type="match status" value="1"/>
</dbReference>
<evidence type="ECO:0000256" key="9">
    <source>
        <dbReference type="ARBA" id="ARBA00022839"/>
    </source>
</evidence>
<dbReference type="GO" id="GO:0008310">
    <property type="term" value="F:single-stranded DNA 3'-5' DNA exonuclease activity"/>
    <property type="evidence" value="ECO:0007669"/>
    <property type="project" value="UniProtKB-EC"/>
</dbReference>
<evidence type="ECO:0000256" key="6">
    <source>
        <dbReference type="ARBA" id="ARBA00022705"/>
    </source>
</evidence>
<reference evidence="17 18" key="1">
    <citation type="submission" date="2016-10" db="EMBL/GenBank/DDBJ databases">
        <title>Complete genome of the TMA-utilizing, human hosted archaeon Methanomethylophilus alvus Gen. nov, sp. nov., strain Mx-05, derived from a pure culture.</title>
        <authorList>
            <person name="Brugere J.-F."/>
            <person name="Ben Hania W."/>
            <person name="Chaudhary P.P."/>
            <person name="Gaci N."/>
            <person name="Borrel G."/>
            <person name="Cao Van Tuat L."/>
            <person name="Fardeau M.-L."/>
            <person name="Harris H.M.B."/>
            <person name="O'Toole P.W."/>
            <person name="Ollivier B."/>
        </authorList>
    </citation>
    <scope>NUCLEOTIDE SEQUENCE [LARGE SCALE GENOMIC DNA]</scope>
    <source>
        <strain evidence="17 18">Mx-05</strain>
    </source>
</reference>
<comment type="subunit">
    <text evidence="3 15">Heterodimer of a large subunit and a small subunit.</text>
</comment>
<dbReference type="Proteomes" id="UP000273278">
    <property type="component" value="Chromosome"/>
</dbReference>
<comment type="catalytic activity">
    <reaction evidence="14 15">
        <text>DNA(n) + a 2'-deoxyribonucleoside 5'-triphosphate = DNA(n+1) + diphosphate</text>
        <dbReference type="Rhea" id="RHEA:22508"/>
        <dbReference type="Rhea" id="RHEA-COMP:17339"/>
        <dbReference type="Rhea" id="RHEA-COMP:17340"/>
        <dbReference type="ChEBI" id="CHEBI:33019"/>
        <dbReference type="ChEBI" id="CHEBI:61560"/>
        <dbReference type="ChEBI" id="CHEBI:173112"/>
        <dbReference type="EC" id="2.7.7.7"/>
    </reaction>
</comment>
<dbReference type="SUPFAM" id="SSF56300">
    <property type="entry name" value="Metallo-dependent phosphatases"/>
    <property type="match status" value="1"/>
</dbReference>
<proteinExistence type="inferred from homology"/>
<evidence type="ECO:0000256" key="7">
    <source>
        <dbReference type="ARBA" id="ARBA00022722"/>
    </source>
</evidence>
<keyword evidence="5 15" id="KW-0548">Nucleotidyltransferase</keyword>
<dbReference type="EC" id="2.7.7.7" evidence="15"/>
<comment type="similarity">
    <text evidence="2 15">Belongs to the DNA polymerase delta/II small subunit family.</text>
</comment>
<dbReference type="GO" id="GO:0006308">
    <property type="term" value="P:DNA catabolic process"/>
    <property type="evidence" value="ECO:0007669"/>
    <property type="project" value="UniProtKB-UniRule"/>
</dbReference>
<keyword evidence="9 15" id="KW-0269">Exonuclease</keyword>
<feature type="domain" description="DNA polymerase alpha/delta/epsilon subunit B" evidence="16">
    <location>
        <begin position="227"/>
        <end position="423"/>
    </location>
</feature>
<dbReference type="InterPro" id="IPR011149">
    <property type="entry name" value="Pol2_small_arc"/>
</dbReference>
<keyword evidence="6 15" id="KW-0235">DNA replication</keyword>
<evidence type="ECO:0000256" key="3">
    <source>
        <dbReference type="ARBA" id="ARBA00011315"/>
    </source>
</evidence>
<keyword evidence="12 15" id="KW-0511">Multifunctional enzyme</keyword>
<comment type="catalytic activity">
    <reaction evidence="1 15">
        <text>Exonucleolytic cleavage in the 3'- to 5'-direction to yield nucleoside 5'-phosphates.</text>
        <dbReference type="EC" id="3.1.11.1"/>
    </reaction>
</comment>
<keyword evidence="8 15" id="KW-0378">Hydrolase</keyword>
<dbReference type="GO" id="GO:0003887">
    <property type="term" value="F:DNA-directed DNA polymerase activity"/>
    <property type="evidence" value="ECO:0007669"/>
    <property type="project" value="UniProtKB-UniRule"/>
</dbReference>
<evidence type="ECO:0000259" key="16">
    <source>
        <dbReference type="Pfam" id="PF04042"/>
    </source>
</evidence>
<evidence type="ECO:0000256" key="1">
    <source>
        <dbReference type="ARBA" id="ARBA00000563"/>
    </source>
</evidence>
<dbReference type="GO" id="GO:0003677">
    <property type="term" value="F:DNA binding"/>
    <property type="evidence" value="ECO:0007669"/>
    <property type="project" value="UniProtKB-UniRule"/>
</dbReference>